<dbReference type="GeneID" id="77254752"/>
<proteinExistence type="predicted"/>
<dbReference type="STRING" id="1420917.AU15_17295"/>
<reference evidence="3 4" key="1">
    <citation type="submission" date="2017-04" db="EMBL/GenBank/DDBJ databases">
        <title>Genome Sequence of Marinobacter salarius strain SMR5 Isolated from a culture of the Diatom Skeletonema marinoi.</title>
        <authorList>
            <person name="Topel M."/>
            <person name="Pinder M.I.M."/>
            <person name="Johansson O.N."/>
            <person name="Kourtchenko O."/>
            <person name="Godhe A."/>
            <person name="Clarke A.K."/>
        </authorList>
    </citation>
    <scope>NUCLEOTIDE SEQUENCE [LARGE SCALE GENOMIC DNA]</scope>
    <source>
        <strain evidence="3 4">SMR5</strain>
    </source>
</reference>
<feature type="domain" description="T6SS Phospholipase effector Tle1-like catalytic" evidence="2">
    <location>
        <begin position="391"/>
        <end position="490"/>
    </location>
</feature>
<evidence type="ECO:0000313" key="4">
    <source>
        <dbReference type="Proteomes" id="UP000193100"/>
    </source>
</evidence>
<organism evidence="3 4">
    <name type="scientific">Marinobacter salarius</name>
    <dbReference type="NCBI Taxonomy" id="1420917"/>
    <lineage>
        <taxon>Bacteria</taxon>
        <taxon>Pseudomonadati</taxon>
        <taxon>Pseudomonadota</taxon>
        <taxon>Gammaproteobacteria</taxon>
        <taxon>Pseudomonadales</taxon>
        <taxon>Marinobacteraceae</taxon>
        <taxon>Marinobacter</taxon>
    </lineage>
</organism>
<dbReference type="EMBL" id="CP020931">
    <property type="protein sequence ID" value="ARM82861.1"/>
    <property type="molecule type" value="Genomic_DNA"/>
</dbReference>
<sequence length="698" mass="77526">MGFMDLVPVWDLKAYHLPRIESPFIATNRARRLIQDDGSVRARMESAFGPQTRSGHHLTETVCRAVSDNRLMLVYTGSGRPLSPVVSWLPDDSLPAGGRWRLRSGGMNLPYAIQKGVAELNACDITPEQLRQYHPQGIGGLGVGLFSANYRQWRRSERESKDGAEDHRLSLPLGASASVASLSAAAALAAEKTDSSKAAPPKVHLEVGIFTDGTMNNAANARSFAEQLERDCLIPYENDEISREECEWRIRLMMGDSYANGLSNVAKLWDLYVEGRNELDDAVRYRRKLYAPGVGTKTGGDDVLYGAITGMGEAGVVQQVKGVFVDLAREAKEILQTLSVEQRNRPFERLTLDLFGFSRGASAARHAVHEISKGESGLLAKTLFENGISWPKHIEIRFVGLFDSVAAIVNPAAGDLSAHNDRNHPVRLYLDSDKVDRAVHLTAAHEHRKNFALNSLRSRDGSLPANFREINLPGVHSDIGGGYSDNQREEVLLSPILHVPRNRLRWPKKTMQWDDLEFQRKQIVAEGWVGPHNLPVQRSDYAQNGPSDPGSGEPARLEIVSRRYDHPAPDGRVDLVLRMQRQVRGEYSRVAMRLMHHFAREAKVPFNAVEAKKSDNALPEELEPIFSELIDQVCVGNDSPSLAQKDLNLLLQRYIHHSSHYNSVTTQIAGESVTIEGVYPNSPAPSGERLVYPQMEGE</sequence>
<dbReference type="Proteomes" id="UP000193100">
    <property type="component" value="Chromosome"/>
</dbReference>
<accession>A0A1W6K634</accession>
<dbReference type="AlphaFoldDB" id="A0A1W6K634"/>
<dbReference type="PANTHER" id="PTHR33840:SF1">
    <property type="entry name" value="TLE1 PHOSPHOLIPASE DOMAIN-CONTAINING PROTEIN"/>
    <property type="match status" value="1"/>
</dbReference>
<dbReference type="Pfam" id="PF09994">
    <property type="entry name" value="T6SS_Tle1-like_cat"/>
    <property type="match status" value="1"/>
</dbReference>
<evidence type="ECO:0000313" key="3">
    <source>
        <dbReference type="EMBL" id="ARM82861.1"/>
    </source>
</evidence>
<name>A0A1W6K634_9GAMM</name>
<dbReference type="RefSeq" id="WP_085678923.1">
    <property type="nucleotide sequence ID" value="NZ_CP020931.1"/>
</dbReference>
<dbReference type="InterPro" id="IPR018712">
    <property type="entry name" value="Tle1-like_cat"/>
</dbReference>
<protein>
    <submittedName>
        <fullName evidence="3">Type IV secretion protein Rhs</fullName>
    </submittedName>
</protein>
<feature type="region of interest" description="Disordered" evidence="1">
    <location>
        <begin position="535"/>
        <end position="554"/>
    </location>
</feature>
<dbReference type="PANTHER" id="PTHR33840">
    <property type="match status" value="1"/>
</dbReference>
<evidence type="ECO:0000256" key="1">
    <source>
        <dbReference type="SAM" id="MobiDB-lite"/>
    </source>
</evidence>
<evidence type="ECO:0000259" key="2">
    <source>
        <dbReference type="Pfam" id="PF09994"/>
    </source>
</evidence>
<gene>
    <name evidence="3" type="ORF">MARSALSMR5_00764</name>
</gene>